<evidence type="ECO:0000313" key="4">
    <source>
        <dbReference type="Proteomes" id="UP000283314"/>
    </source>
</evidence>
<evidence type="ECO:0000313" key="2">
    <source>
        <dbReference type="EMBL" id="RHF89742.1"/>
    </source>
</evidence>
<sequence length="67" mass="7988">MWKIKHIFDGDYGCEEHSESENPKVTVTLVNENNEKKIISVEDKWLMDNNLDEGDEWPENLLNKLRR</sequence>
<evidence type="ECO:0000313" key="6">
    <source>
        <dbReference type="Proteomes" id="UP000286186"/>
    </source>
</evidence>
<dbReference type="EMBL" id="QRHR01000003">
    <property type="protein sequence ID" value="RHF89742.1"/>
    <property type="molecule type" value="Genomic_DNA"/>
</dbReference>
<organism evidence="3 4">
    <name type="scientific">Eubacterium ventriosum</name>
    <dbReference type="NCBI Taxonomy" id="39496"/>
    <lineage>
        <taxon>Bacteria</taxon>
        <taxon>Bacillati</taxon>
        <taxon>Bacillota</taxon>
        <taxon>Clostridia</taxon>
        <taxon>Eubacteriales</taxon>
        <taxon>Eubacteriaceae</taxon>
        <taxon>Eubacterium</taxon>
    </lineage>
</organism>
<dbReference type="Proteomes" id="UP000284598">
    <property type="component" value="Unassembled WGS sequence"/>
</dbReference>
<evidence type="ECO:0000313" key="3">
    <source>
        <dbReference type="EMBL" id="RHL47126.1"/>
    </source>
</evidence>
<dbReference type="EMBL" id="QROT01000002">
    <property type="protein sequence ID" value="RHL47126.1"/>
    <property type="molecule type" value="Genomic_DNA"/>
</dbReference>
<dbReference type="Proteomes" id="UP000283314">
    <property type="component" value="Unassembled WGS sequence"/>
</dbReference>
<gene>
    <name evidence="3" type="ORF">DW018_03110</name>
    <name evidence="2" type="ORF">DW652_04535</name>
    <name evidence="1" type="ORF">DW929_11995</name>
</gene>
<comment type="caution">
    <text evidence="3">The sequence shown here is derived from an EMBL/GenBank/DDBJ whole genome shotgun (WGS) entry which is preliminary data.</text>
</comment>
<dbReference type="EMBL" id="QSFO01000022">
    <property type="protein sequence ID" value="RHA51926.1"/>
    <property type="molecule type" value="Genomic_DNA"/>
</dbReference>
<dbReference type="AlphaFoldDB" id="A0A415LEY4"/>
<evidence type="ECO:0000313" key="1">
    <source>
        <dbReference type="EMBL" id="RHA51926.1"/>
    </source>
</evidence>
<protein>
    <submittedName>
        <fullName evidence="3">Uncharacterized protein</fullName>
    </submittedName>
</protein>
<name>A0A415LEY4_9FIRM</name>
<accession>A0A415LEY4</accession>
<reference evidence="4 5" key="1">
    <citation type="submission" date="2018-08" db="EMBL/GenBank/DDBJ databases">
        <title>A genome reference for cultivated species of the human gut microbiota.</title>
        <authorList>
            <person name="Zou Y."/>
            <person name="Xue W."/>
            <person name="Luo G."/>
        </authorList>
    </citation>
    <scope>NUCLEOTIDE SEQUENCE [LARGE SCALE GENOMIC DNA]</scope>
    <source>
        <strain evidence="3 4">AF37-4</strain>
        <strain evidence="2 6">AM23-22</strain>
        <strain evidence="1 5">AM43-2</strain>
    </source>
</reference>
<dbReference type="GeneID" id="66466221"/>
<dbReference type="RefSeq" id="WP_117901239.1">
    <property type="nucleotide sequence ID" value="NZ_CABJDQ010000002.1"/>
</dbReference>
<proteinExistence type="predicted"/>
<evidence type="ECO:0000313" key="5">
    <source>
        <dbReference type="Proteomes" id="UP000284598"/>
    </source>
</evidence>
<dbReference type="Proteomes" id="UP000286186">
    <property type="component" value="Unassembled WGS sequence"/>
</dbReference>